<dbReference type="InterPro" id="IPR020084">
    <property type="entry name" value="NUDIX_hydrolase_CS"/>
</dbReference>
<dbReference type="CDD" id="cd03424">
    <property type="entry name" value="NUDIX_ADPRase_Nudt5_UGPPase_Nudt14"/>
    <property type="match status" value="1"/>
</dbReference>
<dbReference type="SUPFAM" id="SSF55811">
    <property type="entry name" value="Nudix"/>
    <property type="match status" value="1"/>
</dbReference>
<dbReference type="PANTHER" id="PTHR11839:SF18">
    <property type="entry name" value="NUDIX HYDROLASE DOMAIN-CONTAINING PROTEIN"/>
    <property type="match status" value="1"/>
</dbReference>
<evidence type="ECO:0000256" key="1">
    <source>
        <dbReference type="ARBA" id="ARBA00001946"/>
    </source>
</evidence>
<dbReference type="InterPro" id="IPR000086">
    <property type="entry name" value="NUDIX_hydrolase_dom"/>
</dbReference>
<comment type="cofactor">
    <cofactor evidence="1">
        <name>Mg(2+)</name>
        <dbReference type="ChEBI" id="CHEBI:18420"/>
    </cofactor>
</comment>
<evidence type="ECO:0000313" key="5">
    <source>
        <dbReference type="EMBL" id="GFO95380.1"/>
    </source>
</evidence>
<keyword evidence="2 3" id="KW-0378">Hydrolase</keyword>
<dbReference type="Gene3D" id="3.90.79.10">
    <property type="entry name" value="Nucleoside Triphosphate Pyrophosphohydrolase"/>
    <property type="match status" value="1"/>
</dbReference>
<dbReference type="PANTHER" id="PTHR11839">
    <property type="entry name" value="UDP/ADP-SUGAR PYROPHOSPHATASE"/>
    <property type="match status" value="1"/>
</dbReference>
<organism evidence="5 6">
    <name type="scientific">Coprococcus eutactus</name>
    <dbReference type="NCBI Taxonomy" id="33043"/>
    <lineage>
        <taxon>Bacteria</taxon>
        <taxon>Bacillati</taxon>
        <taxon>Bacillota</taxon>
        <taxon>Clostridia</taxon>
        <taxon>Lachnospirales</taxon>
        <taxon>Lachnospiraceae</taxon>
        <taxon>Coprococcus</taxon>
    </lineage>
</organism>
<dbReference type="AlphaFoldDB" id="A0AAI9K5W7"/>
<accession>A0AAI9K5W7</accession>
<dbReference type="InterPro" id="IPR020476">
    <property type="entry name" value="Nudix_hydrolase"/>
</dbReference>
<dbReference type="RefSeq" id="WP_055145352.1">
    <property type="nucleotide sequence ID" value="NZ_BLYL01000017.1"/>
</dbReference>
<reference evidence="5" key="1">
    <citation type="submission" date="2020-06" db="EMBL/GenBank/DDBJ databases">
        <title>Characterization of fructooligosaccharide metabolism and fructooligosaccharide-degrading enzymes in human commensal butyrate producers.</title>
        <authorList>
            <person name="Tanno H."/>
            <person name="Fujii T."/>
            <person name="Hirano K."/>
            <person name="Maeno S."/>
            <person name="Tonozuka T."/>
            <person name="Sakamoto M."/>
            <person name="Ohkuma M."/>
            <person name="Tochio T."/>
            <person name="Endo A."/>
        </authorList>
    </citation>
    <scope>NUCLEOTIDE SEQUENCE</scope>
    <source>
        <strain evidence="5">JCM 31265</strain>
    </source>
</reference>
<dbReference type="PROSITE" id="PS51462">
    <property type="entry name" value="NUDIX"/>
    <property type="match status" value="1"/>
</dbReference>
<evidence type="ECO:0000259" key="4">
    <source>
        <dbReference type="PROSITE" id="PS51462"/>
    </source>
</evidence>
<dbReference type="PROSITE" id="PS00893">
    <property type="entry name" value="NUDIX_BOX"/>
    <property type="match status" value="1"/>
</dbReference>
<gene>
    <name evidence="5" type="ORF">COEU31_24260</name>
</gene>
<dbReference type="Pfam" id="PF00293">
    <property type="entry name" value="NUDIX"/>
    <property type="match status" value="1"/>
</dbReference>
<dbReference type="InterPro" id="IPR015797">
    <property type="entry name" value="NUDIX_hydrolase-like_dom_sf"/>
</dbReference>
<dbReference type="GO" id="GO:0006753">
    <property type="term" value="P:nucleoside phosphate metabolic process"/>
    <property type="evidence" value="ECO:0007669"/>
    <property type="project" value="TreeGrafter"/>
</dbReference>
<dbReference type="EMBL" id="BLYL01000017">
    <property type="protein sequence ID" value="GFO95380.1"/>
    <property type="molecule type" value="Genomic_DNA"/>
</dbReference>
<sequence length="203" mass="23130">MKEKYKGVQKLTDNPFLNLYHIDAVDTAGKDFNYYFASRNKENDIKIKTHDIKPEGIVIYGVKLEDEPKLVLIRQYRYPLDAYIYELPAGLVDGDETPAQAAVREMKEETGLTLDVYEGGEKLYRRPFYMGPGFTDEMSSAVFGTVTGTPNLDSKESTEDIQVILADRGEVRRILSEEQVSLRGAYLMTHFLAEGDPLEFLRK</sequence>
<comment type="caution">
    <text evidence="5">The sequence shown here is derived from an EMBL/GenBank/DDBJ whole genome shotgun (WGS) entry which is preliminary data.</text>
</comment>
<dbReference type="GO" id="GO:0016462">
    <property type="term" value="F:pyrophosphatase activity"/>
    <property type="evidence" value="ECO:0007669"/>
    <property type="project" value="UniProtKB-ARBA"/>
</dbReference>
<proteinExistence type="inferred from homology"/>
<protein>
    <submittedName>
        <fullName evidence="5">DNA mismatch repair protein MutT</fullName>
    </submittedName>
</protein>
<evidence type="ECO:0000256" key="2">
    <source>
        <dbReference type="ARBA" id="ARBA00022801"/>
    </source>
</evidence>
<evidence type="ECO:0000256" key="3">
    <source>
        <dbReference type="RuleBase" id="RU003476"/>
    </source>
</evidence>
<comment type="similarity">
    <text evidence="3">Belongs to the Nudix hydrolase family.</text>
</comment>
<dbReference type="Proteomes" id="UP000660047">
    <property type="component" value="Unassembled WGS sequence"/>
</dbReference>
<dbReference type="PRINTS" id="PR00502">
    <property type="entry name" value="NUDIXFAMILY"/>
</dbReference>
<name>A0AAI9K5W7_9FIRM</name>
<dbReference type="GO" id="GO:0019693">
    <property type="term" value="P:ribose phosphate metabolic process"/>
    <property type="evidence" value="ECO:0007669"/>
    <property type="project" value="TreeGrafter"/>
</dbReference>
<feature type="domain" description="Nudix hydrolase" evidence="4">
    <location>
        <begin position="50"/>
        <end position="203"/>
    </location>
</feature>
<evidence type="ECO:0000313" key="6">
    <source>
        <dbReference type="Proteomes" id="UP000660047"/>
    </source>
</evidence>